<keyword evidence="5" id="KW-0378">Hydrolase</keyword>
<dbReference type="GO" id="GO:0005576">
    <property type="term" value="C:extracellular region"/>
    <property type="evidence" value="ECO:0007669"/>
    <property type="project" value="UniProtKB-SubCell"/>
</dbReference>
<evidence type="ECO:0000256" key="7">
    <source>
        <dbReference type="ARBA" id="ARBA00023098"/>
    </source>
</evidence>
<evidence type="ECO:0000256" key="5">
    <source>
        <dbReference type="ARBA" id="ARBA00022801"/>
    </source>
</evidence>
<dbReference type="GO" id="GO:0016042">
    <property type="term" value="P:lipid catabolic process"/>
    <property type="evidence" value="ECO:0007669"/>
    <property type="project" value="UniProtKB-KW"/>
</dbReference>
<dbReference type="Gene3D" id="3.40.50.1110">
    <property type="entry name" value="SGNH hydrolase"/>
    <property type="match status" value="2"/>
</dbReference>
<keyword evidence="6" id="KW-0442">Lipid degradation</keyword>
<proteinExistence type="inferred from homology"/>
<dbReference type="Pfam" id="PF00657">
    <property type="entry name" value="Lipase_GDSL"/>
    <property type="match status" value="1"/>
</dbReference>
<gene>
    <name evidence="9" type="ORF">D5086_0000185970</name>
</gene>
<dbReference type="InterPro" id="IPR036514">
    <property type="entry name" value="SGNH_hydro_sf"/>
</dbReference>
<organism evidence="9">
    <name type="scientific">Populus alba</name>
    <name type="common">White poplar</name>
    <dbReference type="NCBI Taxonomy" id="43335"/>
    <lineage>
        <taxon>Eukaryota</taxon>
        <taxon>Viridiplantae</taxon>
        <taxon>Streptophyta</taxon>
        <taxon>Embryophyta</taxon>
        <taxon>Tracheophyta</taxon>
        <taxon>Spermatophyta</taxon>
        <taxon>Magnoliopsida</taxon>
        <taxon>eudicotyledons</taxon>
        <taxon>Gunneridae</taxon>
        <taxon>Pentapetalae</taxon>
        <taxon>rosids</taxon>
        <taxon>fabids</taxon>
        <taxon>Malpighiales</taxon>
        <taxon>Salicaceae</taxon>
        <taxon>Saliceae</taxon>
        <taxon>Populus</taxon>
    </lineage>
</organism>
<name>A0A4U5PTD5_POPAL</name>
<comment type="similarity">
    <text evidence="2">Belongs to the 'GDSL' lipolytic enzyme family.</text>
</comment>
<keyword evidence="3" id="KW-0964">Secreted</keyword>
<comment type="caution">
    <text evidence="9">The sequence shown here is derived from an EMBL/GenBank/DDBJ whole genome shotgun (WGS) entry which is preliminary data.</text>
</comment>
<dbReference type="EMBL" id="RCHU01000607">
    <property type="protein sequence ID" value="TKS00384.1"/>
    <property type="molecule type" value="Genomic_DNA"/>
</dbReference>
<evidence type="ECO:0000256" key="2">
    <source>
        <dbReference type="ARBA" id="ARBA00008668"/>
    </source>
</evidence>
<dbReference type="PANTHER" id="PTHR45650">
    <property type="entry name" value="GDSL-LIKE LIPASE/ACYLHYDROLASE-RELATED"/>
    <property type="match status" value="1"/>
</dbReference>
<feature type="region of interest" description="Disordered" evidence="8">
    <location>
        <begin position="116"/>
        <end position="137"/>
    </location>
</feature>
<evidence type="ECO:0000256" key="4">
    <source>
        <dbReference type="ARBA" id="ARBA00022729"/>
    </source>
</evidence>
<evidence type="ECO:0000256" key="3">
    <source>
        <dbReference type="ARBA" id="ARBA00022525"/>
    </source>
</evidence>
<evidence type="ECO:0000256" key="1">
    <source>
        <dbReference type="ARBA" id="ARBA00004613"/>
    </source>
</evidence>
<evidence type="ECO:0000313" key="9">
    <source>
        <dbReference type="EMBL" id="TKS00384.1"/>
    </source>
</evidence>
<comment type="subcellular location">
    <subcellularLocation>
        <location evidence="1">Secreted</location>
    </subcellularLocation>
</comment>
<evidence type="ECO:0000256" key="6">
    <source>
        <dbReference type="ARBA" id="ARBA00022963"/>
    </source>
</evidence>
<dbReference type="InterPro" id="IPR051238">
    <property type="entry name" value="GDSL_esterase/lipase"/>
</dbReference>
<accession>A0A4U5PTD5</accession>
<dbReference type="AlphaFoldDB" id="A0A4U5PTD5"/>
<reference evidence="9" key="1">
    <citation type="submission" date="2018-10" db="EMBL/GenBank/DDBJ databases">
        <title>Population genomic analysis revealed the cold adaptation of white poplar.</title>
        <authorList>
            <person name="Liu Y.-J."/>
        </authorList>
    </citation>
    <scope>NUCLEOTIDE SEQUENCE [LARGE SCALE GENOMIC DNA]</scope>
    <source>
        <strain evidence="9">PAL-ZL1</strain>
    </source>
</reference>
<keyword evidence="4" id="KW-0732">Signal</keyword>
<protein>
    <recommendedName>
        <fullName evidence="10">GDSL esterase/lipase</fullName>
    </recommendedName>
</protein>
<dbReference type="PANTHER" id="PTHR45650:SF9">
    <property type="entry name" value="SGNH HYDROLASE-TYPE ESTERASE DOMAIN-CONTAINING PROTEIN"/>
    <property type="match status" value="1"/>
</dbReference>
<dbReference type="InterPro" id="IPR001087">
    <property type="entry name" value="GDSL"/>
</dbReference>
<evidence type="ECO:0008006" key="10">
    <source>
        <dbReference type="Google" id="ProtNLM"/>
    </source>
</evidence>
<dbReference type="GO" id="GO:0016788">
    <property type="term" value="F:hydrolase activity, acting on ester bonds"/>
    <property type="evidence" value="ECO:0007669"/>
    <property type="project" value="InterPro"/>
</dbReference>
<sequence length="520" mass="57318">MIKIIGYKCLACETASTILVPSQAQLAPPPSTSIIKSHVPRYFIFGDSVADSGSSSYLQTLAKLNYSPSRINFPYGPTVRFCNGTENLGFEDFIPPFSAATCTDIISGVNYASGSPGIRDETGQELDYPTSQEDTSDQSTGLLLEQYKQQLRTLNEHGARKTVVFGLGQLGCNSYVWPTWLCLCDSLVDSGNNNYLKNKGKVNYLPYGIDFPDGSTGRFNNGRTVPDVLGELMGFKSFIKSFPTAEGSQILEGVNYGSGYAGIRDETGKHMGVLVSFNKQIQHHQVTMSRIHHILGKNHSNYLKQCLYLSMIGNNDYINNYFLPKYYNSSRHYTPKQYANVLVEEYARHLKTLHDFGARKLAIIGVAPIGCTPNATAYYGTNGSLCVKKLNKAAILFNELLKLRVQDLNNKLIGANFIYLEIYEIIWKYVNATGGRLANGFLSTAAQLLVREDLSIASWKAASSVAERNVADRVKVDRFGICGGCCVGLLSVEDERKWGAPLLWFSLVLAGGKESTGFVE</sequence>
<evidence type="ECO:0000256" key="8">
    <source>
        <dbReference type="SAM" id="MobiDB-lite"/>
    </source>
</evidence>
<keyword evidence="7" id="KW-0443">Lipid metabolism</keyword>
<dbReference type="STRING" id="43335.A0A4U5PTD5"/>